<dbReference type="Proteomes" id="UP001642360">
    <property type="component" value="Unassembled WGS sequence"/>
</dbReference>
<feature type="non-terminal residue" evidence="1">
    <location>
        <position position="1"/>
    </location>
</feature>
<sequence length="105" mass="11937">EQSGMILEIEEDDFDFRVAMTEMEDSEDSDNFEVSPLRCDMDCDIGVILDELQGGATTLFKMRDKLRDFLEAYHKVSKVDVFDSYALFFPLEALFVPSSSSSLDS</sequence>
<evidence type="ECO:0000313" key="1">
    <source>
        <dbReference type="EMBL" id="CAK9144423.1"/>
    </source>
</evidence>
<comment type="caution">
    <text evidence="1">The sequence shown here is derived from an EMBL/GenBank/DDBJ whole genome shotgun (WGS) entry which is preliminary data.</text>
</comment>
<dbReference type="EMBL" id="CAUOFW020001391">
    <property type="protein sequence ID" value="CAK9144423.1"/>
    <property type="molecule type" value="Genomic_DNA"/>
</dbReference>
<proteinExistence type="predicted"/>
<evidence type="ECO:0000313" key="2">
    <source>
        <dbReference type="Proteomes" id="UP001642360"/>
    </source>
</evidence>
<reference evidence="1 2" key="1">
    <citation type="submission" date="2024-02" db="EMBL/GenBank/DDBJ databases">
        <authorList>
            <person name="Vignale AGUSTIN F."/>
            <person name="Sosa J E."/>
            <person name="Modenutti C."/>
        </authorList>
    </citation>
    <scope>NUCLEOTIDE SEQUENCE [LARGE SCALE GENOMIC DNA]</scope>
</reference>
<keyword evidence="2" id="KW-1185">Reference proteome</keyword>
<protein>
    <submittedName>
        <fullName evidence="1">Uncharacterized protein</fullName>
    </submittedName>
</protein>
<accession>A0ABC8RHH2</accession>
<gene>
    <name evidence="1" type="ORF">ILEXP_LOCUS12174</name>
</gene>
<organism evidence="1 2">
    <name type="scientific">Ilex paraguariensis</name>
    <name type="common">yerba mate</name>
    <dbReference type="NCBI Taxonomy" id="185542"/>
    <lineage>
        <taxon>Eukaryota</taxon>
        <taxon>Viridiplantae</taxon>
        <taxon>Streptophyta</taxon>
        <taxon>Embryophyta</taxon>
        <taxon>Tracheophyta</taxon>
        <taxon>Spermatophyta</taxon>
        <taxon>Magnoliopsida</taxon>
        <taxon>eudicotyledons</taxon>
        <taxon>Gunneridae</taxon>
        <taxon>Pentapetalae</taxon>
        <taxon>asterids</taxon>
        <taxon>campanulids</taxon>
        <taxon>Aquifoliales</taxon>
        <taxon>Aquifoliaceae</taxon>
        <taxon>Ilex</taxon>
    </lineage>
</organism>
<dbReference type="AlphaFoldDB" id="A0ABC8RHH2"/>
<name>A0ABC8RHH2_9AQUA</name>